<feature type="transmembrane region" description="Helical" evidence="1">
    <location>
        <begin position="167"/>
        <end position="185"/>
    </location>
</feature>
<evidence type="ECO:0000313" key="2">
    <source>
        <dbReference type="EMBL" id="BCZ49231.1"/>
    </source>
</evidence>
<keyword evidence="1" id="KW-0812">Transmembrane</keyword>
<feature type="transmembrane region" description="Helical" evidence="1">
    <location>
        <begin position="96"/>
        <end position="122"/>
    </location>
</feature>
<reference evidence="3" key="1">
    <citation type="submission" date="2021-07" db="EMBL/GenBank/DDBJ databases">
        <title>Complete genome sequencing of a Clostridium isolate.</title>
        <authorList>
            <person name="Ueki A."/>
            <person name="Tonouchi A."/>
        </authorList>
    </citation>
    <scope>NUCLEOTIDE SEQUENCE [LARGE SCALE GENOMIC DNA]</scope>
    <source>
        <strain evidence="3">C5S11</strain>
    </source>
</reference>
<dbReference type="Proteomes" id="UP000824633">
    <property type="component" value="Chromosome"/>
</dbReference>
<evidence type="ECO:0000313" key="3">
    <source>
        <dbReference type="Proteomes" id="UP000824633"/>
    </source>
</evidence>
<evidence type="ECO:0008006" key="4">
    <source>
        <dbReference type="Google" id="ProtNLM"/>
    </source>
</evidence>
<dbReference type="RefSeq" id="WP_224035430.1">
    <property type="nucleotide sequence ID" value="NZ_AP024849.1"/>
</dbReference>
<keyword evidence="1" id="KW-1133">Transmembrane helix</keyword>
<dbReference type="Pfam" id="PF12730">
    <property type="entry name" value="ABC2_membrane_4"/>
    <property type="match status" value="1"/>
</dbReference>
<feature type="transmembrane region" description="Helical" evidence="1">
    <location>
        <begin position="142"/>
        <end position="160"/>
    </location>
</feature>
<evidence type="ECO:0000256" key="1">
    <source>
        <dbReference type="SAM" id="Phobius"/>
    </source>
</evidence>
<proteinExistence type="predicted"/>
<sequence length="243" mass="28154">MLNIIYCELLKLKKSYIIYVVLIGGMFMSILMNLVILVSEERVRTFESYSSNTEHINLLLLYIILFSLIVGYVFSREFTDKTSSILYTYPISRIKIFIGKLITIDILISLVYLVEIISIYLGYYVLYHTLPEHTFIISHIKYNIYSLIFQFLLIPIPILITNIGKNIMLPVVYGVVGTIVTNVIGESDFLIAKHFPLAVPYNFIKKLYWPNLTDLNYSVISGMSCFIISMIICIYQYNKDDII</sequence>
<dbReference type="EMBL" id="AP024849">
    <property type="protein sequence ID" value="BCZ49231.1"/>
    <property type="molecule type" value="Genomic_DNA"/>
</dbReference>
<keyword evidence="3" id="KW-1185">Reference proteome</keyword>
<keyword evidence="1" id="KW-0472">Membrane</keyword>
<gene>
    <name evidence="2" type="ORF">psyc5s11_52980</name>
</gene>
<protein>
    <recommendedName>
        <fullName evidence="4">ABC transporter permease</fullName>
    </recommendedName>
</protein>
<accession>A0ABM7TMA4</accession>
<organism evidence="2 3">
    <name type="scientific">Clostridium gelidum</name>
    <dbReference type="NCBI Taxonomy" id="704125"/>
    <lineage>
        <taxon>Bacteria</taxon>
        <taxon>Bacillati</taxon>
        <taxon>Bacillota</taxon>
        <taxon>Clostridia</taxon>
        <taxon>Eubacteriales</taxon>
        <taxon>Clostridiaceae</taxon>
        <taxon>Clostridium</taxon>
    </lineage>
</organism>
<feature type="transmembrane region" description="Helical" evidence="1">
    <location>
        <begin position="215"/>
        <end position="237"/>
    </location>
</feature>
<feature type="transmembrane region" description="Helical" evidence="1">
    <location>
        <begin position="56"/>
        <end position="75"/>
    </location>
</feature>
<feature type="transmembrane region" description="Helical" evidence="1">
    <location>
        <begin position="16"/>
        <end position="36"/>
    </location>
</feature>
<name>A0ABM7TMA4_9CLOT</name>